<keyword evidence="8" id="KW-1185">Reference proteome</keyword>
<dbReference type="InterPro" id="IPR012677">
    <property type="entry name" value="Nucleotide-bd_a/b_plait_sf"/>
</dbReference>
<sequence>MVREKEREKVREKQSDGEGNSNGPWRVVSRRKPSSQWRQGPWPTQNHRRGKWQAKDQGESSWIEDKTFSIFADNLPQDSTKQWLWKVFSSIGRVEDIFIPKKVRHNNPLKFAFIRYRTREEARRTIEHLDGWIVWGCRIRLTEARFRRSETKEKVKGSTHEEDRNKAEMCNQGEKMVRGKTYSEILMNGSKETRGRNIDEGSRIESKIYLEEYKEARERLNRCLVGETLNPFKFEELKNALLEVGRSLVDIKMIGPTKVLLAFPSTEEAEVALDSEVLKNHFLELRKWSIGDTNRL</sequence>
<dbReference type="PANTHER" id="PTHR23147">
    <property type="entry name" value="SERINE/ARGININE RICH SPLICING FACTOR"/>
    <property type="match status" value="1"/>
</dbReference>
<evidence type="ECO:0000313" key="7">
    <source>
        <dbReference type="EMBL" id="MED6200565.1"/>
    </source>
</evidence>
<dbReference type="EMBL" id="JASCZI010212929">
    <property type="protein sequence ID" value="MED6200565.1"/>
    <property type="molecule type" value="Genomic_DNA"/>
</dbReference>
<dbReference type="Pfam" id="PF00076">
    <property type="entry name" value="RRM_1"/>
    <property type="match status" value="1"/>
</dbReference>
<keyword evidence="1" id="KW-0507">mRNA processing</keyword>
<evidence type="ECO:0000313" key="8">
    <source>
        <dbReference type="Proteomes" id="UP001341840"/>
    </source>
</evidence>
<evidence type="ECO:0000256" key="5">
    <source>
        <dbReference type="SAM" id="MobiDB-lite"/>
    </source>
</evidence>
<accession>A0ABU6XSY8</accession>
<keyword evidence="4" id="KW-0694">RNA-binding</keyword>
<feature type="compositionally biased region" description="Polar residues" evidence="5">
    <location>
        <begin position="34"/>
        <end position="45"/>
    </location>
</feature>
<gene>
    <name evidence="7" type="ORF">PIB30_086431</name>
</gene>
<evidence type="ECO:0000259" key="6">
    <source>
        <dbReference type="PROSITE" id="PS50102"/>
    </source>
</evidence>
<dbReference type="SMART" id="SM00360">
    <property type="entry name" value="RRM"/>
    <property type="match status" value="1"/>
</dbReference>
<evidence type="ECO:0000256" key="3">
    <source>
        <dbReference type="ARBA" id="ARBA00023187"/>
    </source>
</evidence>
<reference evidence="7 8" key="1">
    <citation type="journal article" date="2023" name="Plants (Basel)">
        <title>Bridging the Gap: Combining Genomics and Transcriptomics Approaches to Understand Stylosanthes scabra, an Orphan Legume from the Brazilian Caatinga.</title>
        <authorList>
            <person name="Ferreira-Neto J.R.C."/>
            <person name="da Silva M.D."/>
            <person name="Binneck E."/>
            <person name="de Melo N.F."/>
            <person name="da Silva R.H."/>
            <person name="de Melo A.L.T.M."/>
            <person name="Pandolfi V."/>
            <person name="Bustamante F.O."/>
            <person name="Brasileiro-Vidal A.C."/>
            <person name="Benko-Iseppon A.M."/>
        </authorList>
    </citation>
    <scope>NUCLEOTIDE SEQUENCE [LARGE SCALE GENOMIC DNA]</scope>
    <source>
        <tissue evidence="7">Leaves</tissue>
    </source>
</reference>
<dbReference type="InterPro" id="IPR035979">
    <property type="entry name" value="RBD_domain_sf"/>
</dbReference>
<keyword evidence="2" id="KW-0747">Spliceosome</keyword>
<organism evidence="7 8">
    <name type="scientific">Stylosanthes scabra</name>
    <dbReference type="NCBI Taxonomy" id="79078"/>
    <lineage>
        <taxon>Eukaryota</taxon>
        <taxon>Viridiplantae</taxon>
        <taxon>Streptophyta</taxon>
        <taxon>Embryophyta</taxon>
        <taxon>Tracheophyta</taxon>
        <taxon>Spermatophyta</taxon>
        <taxon>Magnoliopsida</taxon>
        <taxon>eudicotyledons</taxon>
        <taxon>Gunneridae</taxon>
        <taxon>Pentapetalae</taxon>
        <taxon>rosids</taxon>
        <taxon>fabids</taxon>
        <taxon>Fabales</taxon>
        <taxon>Fabaceae</taxon>
        <taxon>Papilionoideae</taxon>
        <taxon>50 kb inversion clade</taxon>
        <taxon>dalbergioids sensu lato</taxon>
        <taxon>Dalbergieae</taxon>
        <taxon>Pterocarpus clade</taxon>
        <taxon>Stylosanthes</taxon>
    </lineage>
</organism>
<keyword evidence="3" id="KW-0508">mRNA splicing</keyword>
<protein>
    <recommendedName>
        <fullName evidence="6">RRM domain-containing protein</fullName>
    </recommendedName>
</protein>
<evidence type="ECO:0000256" key="1">
    <source>
        <dbReference type="ARBA" id="ARBA00022664"/>
    </source>
</evidence>
<dbReference type="InterPro" id="IPR000504">
    <property type="entry name" value="RRM_dom"/>
</dbReference>
<feature type="domain" description="RRM" evidence="6">
    <location>
        <begin position="68"/>
        <end position="146"/>
    </location>
</feature>
<dbReference type="InterPro" id="IPR050907">
    <property type="entry name" value="SRSF"/>
</dbReference>
<dbReference type="Gene3D" id="3.30.70.330">
    <property type="match status" value="1"/>
</dbReference>
<dbReference type="PROSITE" id="PS50102">
    <property type="entry name" value="RRM"/>
    <property type="match status" value="1"/>
</dbReference>
<dbReference type="SUPFAM" id="SSF54928">
    <property type="entry name" value="RNA-binding domain, RBD"/>
    <property type="match status" value="1"/>
</dbReference>
<dbReference type="CDD" id="cd00590">
    <property type="entry name" value="RRM_SF"/>
    <property type="match status" value="1"/>
</dbReference>
<comment type="caution">
    <text evidence="7">The sequence shown here is derived from an EMBL/GenBank/DDBJ whole genome shotgun (WGS) entry which is preliminary data.</text>
</comment>
<evidence type="ECO:0000256" key="4">
    <source>
        <dbReference type="PROSITE-ProRule" id="PRU00176"/>
    </source>
</evidence>
<name>A0ABU6XSY8_9FABA</name>
<evidence type="ECO:0000256" key="2">
    <source>
        <dbReference type="ARBA" id="ARBA00022728"/>
    </source>
</evidence>
<feature type="compositionally biased region" description="Basic and acidic residues" evidence="5">
    <location>
        <begin position="1"/>
        <end position="16"/>
    </location>
</feature>
<feature type="region of interest" description="Disordered" evidence="5">
    <location>
        <begin position="1"/>
        <end position="53"/>
    </location>
</feature>
<proteinExistence type="predicted"/>
<dbReference type="Proteomes" id="UP001341840">
    <property type="component" value="Unassembled WGS sequence"/>
</dbReference>